<gene>
    <name evidence="9" type="primary">xerC</name>
    <name evidence="12" type="ORF">LPT13_05635</name>
</gene>
<feature type="domain" description="Tyr recombinase" evidence="10">
    <location>
        <begin position="117"/>
        <end position="309"/>
    </location>
</feature>
<comment type="similarity">
    <text evidence="9">Belongs to the 'phage' integrase family. XerC subfamily.</text>
</comment>
<feature type="active site" evidence="9">
    <location>
        <position position="166"/>
    </location>
</feature>
<accession>A0ABS9WG49</accession>
<dbReference type="HAMAP" id="MF_01808">
    <property type="entry name" value="Recomb_XerC_XerD"/>
    <property type="match status" value="1"/>
</dbReference>
<dbReference type="InterPro" id="IPR050090">
    <property type="entry name" value="Tyrosine_recombinase_XerCD"/>
</dbReference>
<evidence type="ECO:0000256" key="8">
    <source>
        <dbReference type="ARBA" id="ARBA00023306"/>
    </source>
</evidence>
<dbReference type="PANTHER" id="PTHR30349">
    <property type="entry name" value="PHAGE INTEGRASE-RELATED"/>
    <property type="match status" value="1"/>
</dbReference>
<name>A0ABS9WG49_9ACTN</name>
<evidence type="ECO:0000256" key="1">
    <source>
        <dbReference type="ARBA" id="ARBA00004496"/>
    </source>
</evidence>
<comment type="function">
    <text evidence="9">Site-specific tyrosine recombinase, which acts by catalyzing the cutting and rejoining of the recombining DNA molecules. The XerC-XerD complex is essential to convert dimers of the bacterial chromosome into monomers to permit their segregation at cell division. It also contributes to the segregational stability of plasmids.</text>
</comment>
<dbReference type="Gene3D" id="1.10.443.10">
    <property type="entry name" value="Intergrase catalytic core"/>
    <property type="match status" value="1"/>
</dbReference>
<comment type="subcellular location">
    <subcellularLocation>
        <location evidence="1 9">Cytoplasm</location>
    </subcellularLocation>
</comment>
<sequence length="315" mass="34417">MGEGPLADEALPGAAEVEGFCESLRVERALSAHTVRAYRVDLSDYLRWAAREGLDPLAVTHRQLRRYLGELDQARYARRTVARRLSALRGFFRWLNVAGLAQGDPASVLQGPRLPSSLPKVIPPADMARLLAVHGKRGPDGEPRDQTPQDMRDLALLEFLYACGARVSEASGLALDAVDFERAQAKVLGKGSKERIIPVHDLALDAMRAYLLVGRPRLLGGRECDRFFVSSRGNPVSPDAIRKMFKATVRAAGLDDGLSPHDMRHTFATDLLSGGADLRSVQELLGHVSLSTTQVYTHVSPERLRAAHAAAHPRA</sequence>
<organism evidence="12 13">
    <name type="scientific">Adlercreutzia faecimuris</name>
    <dbReference type="NCBI Taxonomy" id="2897341"/>
    <lineage>
        <taxon>Bacteria</taxon>
        <taxon>Bacillati</taxon>
        <taxon>Actinomycetota</taxon>
        <taxon>Coriobacteriia</taxon>
        <taxon>Eggerthellales</taxon>
        <taxon>Eggerthellaceae</taxon>
        <taxon>Adlercreutzia</taxon>
    </lineage>
</organism>
<dbReference type="RefSeq" id="WP_242164465.1">
    <property type="nucleotide sequence ID" value="NZ_JAJMLW010000002.1"/>
</dbReference>
<dbReference type="InterPro" id="IPR010998">
    <property type="entry name" value="Integrase_recombinase_N"/>
</dbReference>
<dbReference type="InterPro" id="IPR004107">
    <property type="entry name" value="Integrase_SAM-like_N"/>
</dbReference>
<dbReference type="Pfam" id="PF00589">
    <property type="entry name" value="Phage_integrase"/>
    <property type="match status" value="1"/>
</dbReference>
<evidence type="ECO:0000313" key="12">
    <source>
        <dbReference type="EMBL" id="MCI2241834.1"/>
    </source>
</evidence>
<dbReference type="EMBL" id="JAJMLW010000002">
    <property type="protein sequence ID" value="MCI2241834.1"/>
    <property type="molecule type" value="Genomic_DNA"/>
</dbReference>
<evidence type="ECO:0000256" key="7">
    <source>
        <dbReference type="ARBA" id="ARBA00023172"/>
    </source>
</evidence>
<keyword evidence="6 9" id="KW-0238">DNA-binding</keyword>
<keyword evidence="13" id="KW-1185">Reference proteome</keyword>
<keyword evidence="8 9" id="KW-0131">Cell cycle</keyword>
<feature type="active site" description="O-(3'-phospho-DNA)-tyrosine intermediate" evidence="9">
    <location>
        <position position="296"/>
    </location>
</feature>
<evidence type="ECO:0000256" key="2">
    <source>
        <dbReference type="ARBA" id="ARBA00022490"/>
    </source>
</evidence>
<evidence type="ECO:0000256" key="3">
    <source>
        <dbReference type="ARBA" id="ARBA00022618"/>
    </source>
</evidence>
<evidence type="ECO:0000256" key="9">
    <source>
        <dbReference type="HAMAP-Rule" id="MF_01808"/>
    </source>
</evidence>
<evidence type="ECO:0000256" key="6">
    <source>
        <dbReference type="ARBA" id="ARBA00023125"/>
    </source>
</evidence>
<keyword evidence="7 9" id="KW-0233">DNA recombination</keyword>
<comment type="caution">
    <text evidence="12">The sequence shown here is derived from an EMBL/GenBank/DDBJ whole genome shotgun (WGS) entry which is preliminary data.</text>
</comment>
<feature type="active site" evidence="9">
    <location>
        <position position="264"/>
    </location>
</feature>
<feature type="domain" description="Core-binding (CB)" evidence="11">
    <location>
        <begin position="11"/>
        <end position="96"/>
    </location>
</feature>
<dbReference type="Gene3D" id="1.10.150.130">
    <property type="match status" value="1"/>
</dbReference>
<feature type="active site" evidence="9">
    <location>
        <position position="287"/>
    </location>
</feature>
<keyword evidence="4 9" id="KW-0159">Chromosome partition</keyword>
<dbReference type="SUPFAM" id="SSF56349">
    <property type="entry name" value="DNA breaking-rejoining enzymes"/>
    <property type="match status" value="1"/>
</dbReference>
<dbReference type="InterPro" id="IPR002104">
    <property type="entry name" value="Integrase_catalytic"/>
</dbReference>
<dbReference type="NCBIfam" id="NF001399">
    <property type="entry name" value="PRK00283.1"/>
    <property type="match status" value="1"/>
</dbReference>
<keyword evidence="3 9" id="KW-0132">Cell division</keyword>
<dbReference type="PANTHER" id="PTHR30349:SF81">
    <property type="entry name" value="TYROSINE RECOMBINASE XERC"/>
    <property type="match status" value="1"/>
</dbReference>
<evidence type="ECO:0000256" key="5">
    <source>
        <dbReference type="ARBA" id="ARBA00022908"/>
    </source>
</evidence>
<proteinExistence type="inferred from homology"/>
<dbReference type="PROSITE" id="PS51900">
    <property type="entry name" value="CB"/>
    <property type="match status" value="1"/>
</dbReference>
<dbReference type="Proteomes" id="UP001430755">
    <property type="component" value="Unassembled WGS sequence"/>
</dbReference>
<dbReference type="InterPro" id="IPR044068">
    <property type="entry name" value="CB"/>
</dbReference>
<dbReference type="InterPro" id="IPR011010">
    <property type="entry name" value="DNA_brk_join_enz"/>
</dbReference>
<dbReference type="PROSITE" id="PS51898">
    <property type="entry name" value="TYR_RECOMBINASE"/>
    <property type="match status" value="1"/>
</dbReference>
<dbReference type="Pfam" id="PF02899">
    <property type="entry name" value="Phage_int_SAM_1"/>
    <property type="match status" value="1"/>
</dbReference>
<evidence type="ECO:0000313" key="13">
    <source>
        <dbReference type="Proteomes" id="UP001430755"/>
    </source>
</evidence>
<protein>
    <recommendedName>
        <fullName evidence="9">Tyrosine recombinase XerC</fullName>
    </recommendedName>
</protein>
<keyword evidence="2 9" id="KW-0963">Cytoplasm</keyword>
<dbReference type="InterPro" id="IPR013762">
    <property type="entry name" value="Integrase-like_cat_sf"/>
</dbReference>
<evidence type="ECO:0000256" key="4">
    <source>
        <dbReference type="ARBA" id="ARBA00022829"/>
    </source>
</evidence>
<evidence type="ECO:0000259" key="11">
    <source>
        <dbReference type="PROSITE" id="PS51900"/>
    </source>
</evidence>
<reference evidence="12" key="1">
    <citation type="submission" date="2021-11" db="EMBL/GenBank/DDBJ databases">
        <title>A Novel Adlercreutzia Species, isolated from a Allomyrina dichotoma larva feces.</title>
        <authorList>
            <person name="Suh M.K."/>
        </authorList>
    </citation>
    <scope>NUCLEOTIDE SEQUENCE</scope>
    <source>
        <strain evidence="12">JBNU-10</strain>
    </source>
</reference>
<feature type="active site" evidence="9">
    <location>
        <position position="261"/>
    </location>
</feature>
<feature type="active site" evidence="9">
    <location>
        <position position="190"/>
    </location>
</feature>
<keyword evidence="5 9" id="KW-0229">DNA integration</keyword>
<dbReference type="InterPro" id="IPR023009">
    <property type="entry name" value="Tyrosine_recombinase_XerC/XerD"/>
</dbReference>
<evidence type="ECO:0000259" key="10">
    <source>
        <dbReference type="PROSITE" id="PS51898"/>
    </source>
</evidence>
<comment type="subunit">
    <text evidence="9">Forms a cyclic heterotetrameric complex composed of two molecules of XerC and two molecules of XerD.</text>
</comment>
<dbReference type="CDD" id="cd00798">
    <property type="entry name" value="INT_XerDC_C"/>
    <property type="match status" value="1"/>
</dbReference>